<keyword evidence="2" id="KW-0768">Sushi</keyword>
<feature type="domain" description="BPTI/Kunitz inhibitor" evidence="4">
    <location>
        <begin position="156"/>
        <end position="206"/>
    </location>
</feature>
<sequence>MPSLIINFGRPFPDLGIECPPAAAPERGYLEGEGERVGAIVYVRCVRGYRLHGPTVMACRPSGERTARWSPDVPRECRVDDDEGSDEGNNSDNPDSTGNSNYLDQAIIKSRGNPHFLQPDSQFWQAQKKRRGRLGLTEEEKTAERREEVESLPASCRLRPLAGPCRGAVRRYFFDPAAMECHQFVYGGCQGNSNNFQTIDECNKKCQTRE</sequence>
<dbReference type="CDD" id="cd00109">
    <property type="entry name" value="Kunitz-type"/>
    <property type="match status" value="1"/>
</dbReference>
<evidence type="ECO:0008006" key="8">
    <source>
        <dbReference type="Google" id="ProtNLM"/>
    </source>
</evidence>
<dbReference type="Gene3D" id="4.10.410.10">
    <property type="entry name" value="Pancreatic trypsin inhibitor Kunitz domain"/>
    <property type="match status" value="1"/>
</dbReference>
<dbReference type="GO" id="GO:0005615">
    <property type="term" value="C:extracellular space"/>
    <property type="evidence" value="ECO:0007669"/>
    <property type="project" value="TreeGrafter"/>
</dbReference>
<keyword evidence="7" id="KW-1185">Reference proteome</keyword>
<accession>A0AAE1DS26</accession>
<feature type="region of interest" description="Disordered" evidence="3">
    <location>
        <begin position="61"/>
        <end position="102"/>
    </location>
</feature>
<dbReference type="GO" id="GO:0004867">
    <property type="term" value="F:serine-type endopeptidase inhibitor activity"/>
    <property type="evidence" value="ECO:0007669"/>
    <property type="project" value="InterPro"/>
</dbReference>
<reference evidence="6" key="1">
    <citation type="journal article" date="2023" name="G3 (Bethesda)">
        <title>A reference genome for the long-term kleptoplast-retaining sea slug Elysia crispata morphotype clarki.</title>
        <authorList>
            <person name="Eastman K.E."/>
            <person name="Pendleton A.L."/>
            <person name="Shaikh M.A."/>
            <person name="Suttiyut T."/>
            <person name="Ogas R."/>
            <person name="Tomko P."/>
            <person name="Gavelis G."/>
            <person name="Widhalm J.R."/>
            <person name="Wisecaver J.H."/>
        </authorList>
    </citation>
    <scope>NUCLEOTIDE SEQUENCE</scope>
    <source>
        <strain evidence="6">ECLA1</strain>
    </source>
</reference>
<dbReference type="SUPFAM" id="SSF57362">
    <property type="entry name" value="BPTI-like"/>
    <property type="match status" value="1"/>
</dbReference>
<name>A0AAE1DS26_9GAST</name>
<dbReference type="PROSITE" id="PS50923">
    <property type="entry name" value="SUSHI"/>
    <property type="match status" value="1"/>
</dbReference>
<comment type="caution">
    <text evidence="6">The sequence shown here is derived from an EMBL/GenBank/DDBJ whole genome shotgun (WGS) entry which is preliminary data.</text>
</comment>
<dbReference type="PROSITE" id="PS00280">
    <property type="entry name" value="BPTI_KUNITZ_1"/>
    <property type="match status" value="1"/>
</dbReference>
<gene>
    <name evidence="6" type="ORF">RRG08_052097</name>
</gene>
<dbReference type="Gene3D" id="2.10.70.10">
    <property type="entry name" value="Complement Module, domain 1"/>
    <property type="match status" value="1"/>
</dbReference>
<dbReference type="PRINTS" id="PR00759">
    <property type="entry name" value="BASICPTASE"/>
</dbReference>
<dbReference type="SMART" id="SM00032">
    <property type="entry name" value="CCP"/>
    <property type="match status" value="1"/>
</dbReference>
<dbReference type="InterPro" id="IPR050098">
    <property type="entry name" value="TFPI/VKTCI-like"/>
</dbReference>
<dbReference type="InterPro" id="IPR020901">
    <property type="entry name" value="Prtase_inh_Kunz-CS"/>
</dbReference>
<feature type="compositionally biased region" description="Polar residues" evidence="3">
    <location>
        <begin position="87"/>
        <end position="102"/>
    </location>
</feature>
<dbReference type="EMBL" id="JAWDGP010002675">
    <property type="protein sequence ID" value="KAK3780946.1"/>
    <property type="molecule type" value="Genomic_DNA"/>
</dbReference>
<evidence type="ECO:0000259" key="4">
    <source>
        <dbReference type="PROSITE" id="PS50279"/>
    </source>
</evidence>
<keyword evidence="1" id="KW-1015">Disulfide bond</keyword>
<protein>
    <recommendedName>
        <fullName evidence="8">BPTI/Kunitz inhibitor domain-containing protein</fullName>
    </recommendedName>
</protein>
<proteinExistence type="predicted"/>
<dbReference type="CDD" id="cd00033">
    <property type="entry name" value="CCP"/>
    <property type="match status" value="1"/>
</dbReference>
<dbReference type="Pfam" id="PF00014">
    <property type="entry name" value="Kunitz_BPTI"/>
    <property type="match status" value="1"/>
</dbReference>
<feature type="compositionally biased region" description="Basic and acidic residues" evidence="3">
    <location>
        <begin position="62"/>
        <end position="78"/>
    </location>
</feature>
<evidence type="ECO:0000313" key="6">
    <source>
        <dbReference type="EMBL" id="KAK3780946.1"/>
    </source>
</evidence>
<dbReference type="AlphaFoldDB" id="A0AAE1DS26"/>
<dbReference type="Proteomes" id="UP001283361">
    <property type="component" value="Unassembled WGS sequence"/>
</dbReference>
<evidence type="ECO:0000259" key="5">
    <source>
        <dbReference type="PROSITE" id="PS50923"/>
    </source>
</evidence>
<dbReference type="SUPFAM" id="SSF57535">
    <property type="entry name" value="Complement control module/SCR domain"/>
    <property type="match status" value="1"/>
</dbReference>
<dbReference type="PANTHER" id="PTHR10083">
    <property type="entry name" value="KUNITZ-TYPE PROTEASE INHIBITOR-RELATED"/>
    <property type="match status" value="1"/>
</dbReference>
<evidence type="ECO:0000256" key="1">
    <source>
        <dbReference type="ARBA" id="ARBA00023157"/>
    </source>
</evidence>
<dbReference type="InterPro" id="IPR035976">
    <property type="entry name" value="Sushi/SCR/CCP_sf"/>
</dbReference>
<dbReference type="Pfam" id="PF00084">
    <property type="entry name" value="Sushi"/>
    <property type="match status" value="1"/>
</dbReference>
<comment type="caution">
    <text evidence="2">Lacks conserved residue(s) required for the propagation of feature annotation.</text>
</comment>
<evidence type="ECO:0000256" key="2">
    <source>
        <dbReference type="PROSITE-ProRule" id="PRU00302"/>
    </source>
</evidence>
<dbReference type="InterPro" id="IPR036880">
    <property type="entry name" value="Kunitz_BPTI_sf"/>
</dbReference>
<dbReference type="InterPro" id="IPR002223">
    <property type="entry name" value="Kunitz_BPTI"/>
</dbReference>
<dbReference type="SMART" id="SM00131">
    <property type="entry name" value="KU"/>
    <property type="match status" value="1"/>
</dbReference>
<dbReference type="InterPro" id="IPR000436">
    <property type="entry name" value="Sushi_SCR_CCP_dom"/>
</dbReference>
<organism evidence="6 7">
    <name type="scientific">Elysia crispata</name>
    <name type="common">lettuce slug</name>
    <dbReference type="NCBI Taxonomy" id="231223"/>
    <lineage>
        <taxon>Eukaryota</taxon>
        <taxon>Metazoa</taxon>
        <taxon>Spiralia</taxon>
        <taxon>Lophotrochozoa</taxon>
        <taxon>Mollusca</taxon>
        <taxon>Gastropoda</taxon>
        <taxon>Heterobranchia</taxon>
        <taxon>Euthyneura</taxon>
        <taxon>Panpulmonata</taxon>
        <taxon>Sacoglossa</taxon>
        <taxon>Placobranchoidea</taxon>
        <taxon>Plakobranchidae</taxon>
        <taxon>Elysia</taxon>
    </lineage>
</organism>
<dbReference type="PROSITE" id="PS50279">
    <property type="entry name" value="BPTI_KUNITZ_2"/>
    <property type="match status" value="1"/>
</dbReference>
<dbReference type="PANTHER" id="PTHR10083:SF374">
    <property type="entry name" value="BPTI_KUNITZ INHIBITOR DOMAIN-CONTAINING PROTEIN"/>
    <property type="match status" value="1"/>
</dbReference>
<evidence type="ECO:0000313" key="7">
    <source>
        <dbReference type="Proteomes" id="UP001283361"/>
    </source>
</evidence>
<feature type="domain" description="Sushi" evidence="5">
    <location>
        <begin position="17"/>
        <end position="79"/>
    </location>
</feature>
<evidence type="ECO:0000256" key="3">
    <source>
        <dbReference type="SAM" id="MobiDB-lite"/>
    </source>
</evidence>
<dbReference type="FunFam" id="4.10.410.10:FF:000004">
    <property type="entry name" value="Tissue factor pathway inhibitor"/>
    <property type="match status" value="1"/>
</dbReference>